<reference evidence="2 3" key="1">
    <citation type="submission" date="2018-06" db="EMBL/GenBank/DDBJ databases">
        <title>Genomic Encyclopedia of Type Strains, Phase III (KMG-III): the genomes of soil and plant-associated and newly described type strains.</title>
        <authorList>
            <person name="Whitman W."/>
        </authorList>
    </citation>
    <scope>NUCLEOTIDE SEQUENCE [LARGE SCALE GENOMIC DNA]</scope>
    <source>
        <strain evidence="2 3">JA737</strain>
    </source>
</reference>
<feature type="compositionally biased region" description="Low complexity" evidence="1">
    <location>
        <begin position="276"/>
        <end position="308"/>
    </location>
</feature>
<proteinExistence type="predicted"/>
<dbReference type="SUPFAM" id="SSF53067">
    <property type="entry name" value="Actin-like ATPase domain"/>
    <property type="match status" value="1"/>
</dbReference>
<comment type="caution">
    <text evidence="2">The sequence shown here is derived from an EMBL/GenBank/DDBJ whole genome shotgun (WGS) entry which is preliminary data.</text>
</comment>
<protein>
    <recommendedName>
        <fullName evidence="4">Type IV pilus biogenesis protein PilP</fullName>
    </recommendedName>
</protein>
<accession>A0A318U1R6</accession>
<sequence length="1033" mass="103180">MKPNFALNLSHDGIGLLHRGKSGWELVGEVALDAPDFGERLTALRRAAKSRAPEGVTSKIVVPASQILYTEVEAPGPQSAVRRKQIADALEGMTPYEVAELVFDWSGQGEVVQVAVVARETLAEAEAFADDCGFCPVSFVAAPDPAAFEGEPWFGITSMASAHLPQGARIERDEAALPVALLLGGAAPVEIAEAAPAEITQPAPELPPAVAQPLVPEAFAAPAPEPEPVAEALHEAPPAPLPELAAEEVAPIAAPAAAVIAPEPVLVEELQEVASPAEVAAPAEESLPPAPPAEELAAAPEAEVQPEAVPEEPADAPVPELAARENVDLLAALEDDRLSGFDAIAPMTIEMPETTAAAETARAGAAARKPLPGAARPGAPGKGRNGGQGGGPRQGGGQGQGAGQGGPRQGQPGQRPGQGGAGQGGQKPGQRKPLVAGAERPGVAGLGASEAQIEAPRAPQQPNPMLAAQDSDAMAAADKLRKMAEDSRRLAAMGTAALGATAGKVIAKAQDMRPKVEIPSRSPAPGQPEVVPSTARGKTVIGGRKADKIGGKPKYMGVSLLGGLVAFLAIAALWSSFLIEPDATTSASSTETASAPATPAPAAAPLVAMQDTPAMSLADAEAKAQAAQKPAAAPAPTTPEPQATVSTSQVTLPALPKLPPVEAKPATKPAAKPAAPQTPAAPGIAAAPAAPPAAAAPVANPTKNGTLTASGITLFEGAPPSKSKPRPTSVSRAAEKAAAAAAAAETPAVDPALKNARPKARPATVESAAAKAAATPAPAPAATPTTATPPANPDDGALLAPGLSPDLAAVLNRAQPKPRPGSVEKLAAAATAKAAEEKAAAEAKAAADAKLAADAKAAEAAGLASSRRPMSRPQSLQSSVQTALAAAIAAEPAPAVRVAAAPAPQPEPVAVAAPAKPVRTKPSPPPEPTVIASPDVETGEVESAPVAARGPTAASVAREATQKNALDLSKISLIGLYGTPSNRRALVRLPNGRFFKLQVGDRIDGGQVTAIGDSQMTYQKGGNPITLKLLKGG</sequence>
<gene>
    <name evidence="2" type="ORF">C8J30_11071</name>
</gene>
<evidence type="ECO:0000313" key="3">
    <source>
        <dbReference type="Proteomes" id="UP000247727"/>
    </source>
</evidence>
<dbReference type="Proteomes" id="UP000247727">
    <property type="component" value="Unassembled WGS sequence"/>
</dbReference>
<feature type="compositionally biased region" description="Low complexity" evidence="1">
    <location>
        <begin position="361"/>
        <end position="379"/>
    </location>
</feature>
<dbReference type="RefSeq" id="WP_110806278.1">
    <property type="nucleotide sequence ID" value="NZ_QJTK01000010.1"/>
</dbReference>
<evidence type="ECO:0000256" key="1">
    <source>
        <dbReference type="SAM" id="MobiDB-lite"/>
    </source>
</evidence>
<feature type="region of interest" description="Disordered" evidence="1">
    <location>
        <begin position="514"/>
        <end position="539"/>
    </location>
</feature>
<dbReference type="EMBL" id="QJTK01000010">
    <property type="protein sequence ID" value="PYF09198.1"/>
    <property type="molecule type" value="Genomic_DNA"/>
</dbReference>
<organism evidence="2 3">
    <name type="scientific">Rhodobacter viridis</name>
    <dbReference type="NCBI Taxonomy" id="1054202"/>
    <lineage>
        <taxon>Bacteria</taxon>
        <taxon>Pseudomonadati</taxon>
        <taxon>Pseudomonadota</taxon>
        <taxon>Alphaproteobacteria</taxon>
        <taxon>Rhodobacterales</taxon>
        <taxon>Rhodobacter group</taxon>
        <taxon>Rhodobacter</taxon>
    </lineage>
</organism>
<feature type="compositionally biased region" description="Gly residues" evidence="1">
    <location>
        <begin position="416"/>
        <end position="427"/>
    </location>
</feature>
<name>A0A318U1R6_9RHOB</name>
<feature type="compositionally biased region" description="Low complexity" evidence="1">
    <location>
        <begin position="736"/>
        <end position="745"/>
    </location>
</feature>
<dbReference type="OrthoDB" id="7870459at2"/>
<feature type="compositionally biased region" description="Low complexity" evidence="1">
    <location>
        <begin position="660"/>
        <end position="688"/>
    </location>
</feature>
<evidence type="ECO:0008006" key="4">
    <source>
        <dbReference type="Google" id="ProtNLM"/>
    </source>
</evidence>
<feature type="region of interest" description="Disordered" evidence="1">
    <location>
        <begin position="276"/>
        <end position="317"/>
    </location>
</feature>
<evidence type="ECO:0000313" key="2">
    <source>
        <dbReference type="EMBL" id="PYF09198.1"/>
    </source>
</evidence>
<keyword evidence="3" id="KW-1185">Reference proteome</keyword>
<dbReference type="InterPro" id="IPR043129">
    <property type="entry name" value="ATPase_NBD"/>
</dbReference>
<feature type="compositionally biased region" description="Gly residues" evidence="1">
    <location>
        <begin position="380"/>
        <end position="408"/>
    </location>
</feature>
<feature type="region of interest" description="Disordered" evidence="1">
    <location>
        <begin position="911"/>
        <end position="950"/>
    </location>
</feature>
<feature type="compositionally biased region" description="Low complexity" evidence="1">
    <location>
        <begin position="768"/>
        <end position="789"/>
    </location>
</feature>
<dbReference type="AlphaFoldDB" id="A0A318U1R6"/>
<feature type="region of interest" description="Disordered" evidence="1">
    <location>
        <begin position="616"/>
        <end position="688"/>
    </location>
</feature>
<feature type="region of interest" description="Disordered" evidence="1">
    <location>
        <begin position="356"/>
        <end position="435"/>
    </location>
</feature>
<feature type="compositionally biased region" description="Low complexity" evidence="1">
    <location>
        <begin position="911"/>
        <end position="921"/>
    </location>
</feature>
<feature type="compositionally biased region" description="Low complexity" evidence="1">
    <location>
        <begin position="623"/>
        <end position="644"/>
    </location>
</feature>
<feature type="region of interest" description="Disordered" evidence="1">
    <location>
        <begin position="712"/>
        <end position="802"/>
    </location>
</feature>